<dbReference type="Pfam" id="PF13624">
    <property type="entry name" value="SurA_N_3"/>
    <property type="match status" value="1"/>
</dbReference>
<dbReference type="AlphaFoldDB" id="A0A8T4KVI3"/>
<dbReference type="InterPro" id="IPR023058">
    <property type="entry name" value="PPIase_PpiC_CS"/>
</dbReference>
<dbReference type="InterPro" id="IPR046357">
    <property type="entry name" value="PPIase_dom_sf"/>
</dbReference>
<evidence type="ECO:0000256" key="5">
    <source>
        <dbReference type="ARBA" id="ARBA00023235"/>
    </source>
</evidence>
<dbReference type="Pfam" id="PF13616">
    <property type="entry name" value="Rotamase_3"/>
    <property type="match status" value="1"/>
</dbReference>
<protein>
    <recommendedName>
        <fullName evidence="2">peptidylprolyl isomerase</fullName>
        <ecNumber evidence="2">5.2.1.8</ecNumber>
    </recommendedName>
</protein>
<feature type="domain" description="PpiC" evidence="7">
    <location>
        <begin position="202"/>
        <end position="292"/>
    </location>
</feature>
<dbReference type="InterPro" id="IPR050245">
    <property type="entry name" value="PrsA_foldase"/>
</dbReference>
<dbReference type="GO" id="GO:0003755">
    <property type="term" value="F:peptidyl-prolyl cis-trans isomerase activity"/>
    <property type="evidence" value="ECO:0007669"/>
    <property type="project" value="UniProtKB-KW"/>
</dbReference>
<dbReference type="Gene3D" id="3.10.50.40">
    <property type="match status" value="1"/>
</dbReference>
<dbReference type="InterPro" id="IPR000297">
    <property type="entry name" value="PPIase_PpiC"/>
</dbReference>
<keyword evidence="6" id="KW-0812">Transmembrane</keyword>
<keyword evidence="6" id="KW-1133">Transmembrane helix</keyword>
<dbReference type="Gene3D" id="1.10.4030.10">
    <property type="entry name" value="Porin chaperone SurA, peptide-binding domain"/>
    <property type="match status" value="1"/>
</dbReference>
<dbReference type="EC" id="5.2.1.8" evidence="2"/>
<dbReference type="SUPFAM" id="SSF54534">
    <property type="entry name" value="FKBP-like"/>
    <property type="match status" value="1"/>
</dbReference>
<feature type="transmembrane region" description="Helical" evidence="6">
    <location>
        <begin position="15"/>
        <end position="34"/>
    </location>
</feature>
<name>A0A8T4KVI3_9ARCH</name>
<dbReference type="PROSITE" id="PS01096">
    <property type="entry name" value="PPIC_PPIASE_1"/>
    <property type="match status" value="1"/>
</dbReference>
<evidence type="ECO:0000256" key="3">
    <source>
        <dbReference type="ARBA" id="ARBA00022729"/>
    </source>
</evidence>
<dbReference type="Proteomes" id="UP000683213">
    <property type="component" value="Unassembled WGS sequence"/>
</dbReference>
<accession>A0A8T4KVI3</accession>
<dbReference type="InterPro" id="IPR027304">
    <property type="entry name" value="Trigger_fact/SurA_dom_sf"/>
</dbReference>
<evidence type="ECO:0000256" key="6">
    <source>
        <dbReference type="SAM" id="Phobius"/>
    </source>
</evidence>
<keyword evidence="6" id="KW-0472">Membrane</keyword>
<reference evidence="8" key="2">
    <citation type="submission" date="2021-05" db="EMBL/GenBank/DDBJ databases">
        <title>Protein family content uncovers lineage relationships and bacterial pathway maintenance mechanisms in DPANN archaea.</title>
        <authorList>
            <person name="Castelle C.J."/>
            <person name="Meheust R."/>
            <person name="Jaffe A.L."/>
            <person name="Seitz K."/>
            <person name="Gong X."/>
            <person name="Baker B.J."/>
            <person name="Banfield J.F."/>
        </authorList>
    </citation>
    <scope>NUCLEOTIDE SEQUENCE</scope>
    <source>
        <strain evidence="8">RIFCSPHIGHO2_01_FULL_GW2011_AR10_43_9</strain>
    </source>
</reference>
<dbReference type="PROSITE" id="PS50198">
    <property type="entry name" value="PPIC_PPIASE_2"/>
    <property type="match status" value="1"/>
</dbReference>
<dbReference type="PANTHER" id="PTHR47245">
    <property type="entry name" value="PEPTIDYLPROLYL ISOMERASE"/>
    <property type="match status" value="1"/>
</dbReference>
<dbReference type="SUPFAM" id="SSF109998">
    <property type="entry name" value="Triger factor/SurA peptide-binding domain-like"/>
    <property type="match status" value="1"/>
</dbReference>
<dbReference type="PANTHER" id="PTHR47245:SF1">
    <property type="entry name" value="FOLDASE PROTEIN PRSA"/>
    <property type="match status" value="1"/>
</dbReference>
<sequence>MAPSVDDKIAIPKKAVFFGAALLVVALIAFLVLFNSSGNQAGNVVLPDNQGSALTASDGSVDQNFSSEPALSDNNAVAAIVNGEIIYVSDVEERYAAVPDYLKSQVSKSFVLEGLIENALLLSEAKKNGISVSQQEFDEFWSEEQENIQALLESGTTTEEELVEAVNEYLTVQKLLDDVLFKDIPISEEEARAFFEENKDSIVQIRASHILLETEEEAQQILGQLKEGADFSELAVKQSTDTASGALGGDLGYFGRGAMVKEFEDAAFALDLNQLSEPVQTSFGFHIIKVTDKKETFEDFKEDIQGVLGERKKEELYDKFVADLKSNAVIEVLFEE</sequence>
<organism evidence="8 9">
    <name type="scientific">Candidatus Iainarchaeum sp</name>
    <dbReference type="NCBI Taxonomy" id="3101447"/>
    <lineage>
        <taxon>Archaea</taxon>
        <taxon>Candidatus Iainarchaeota</taxon>
        <taxon>Candidatus Iainarchaeia</taxon>
        <taxon>Candidatus Iainarchaeales</taxon>
        <taxon>Candidatus Iainarchaeaceae</taxon>
        <taxon>Candidatus Iainarchaeum</taxon>
    </lineage>
</organism>
<evidence type="ECO:0000256" key="2">
    <source>
        <dbReference type="ARBA" id="ARBA00013194"/>
    </source>
</evidence>
<evidence type="ECO:0000256" key="1">
    <source>
        <dbReference type="ARBA" id="ARBA00000971"/>
    </source>
</evidence>
<keyword evidence="4" id="KW-0697">Rotamase</keyword>
<proteinExistence type="predicted"/>
<gene>
    <name evidence="8" type="ORF">J4224_01365</name>
</gene>
<evidence type="ECO:0000313" key="9">
    <source>
        <dbReference type="Proteomes" id="UP000683213"/>
    </source>
</evidence>
<dbReference type="EMBL" id="JAGVWF010000019">
    <property type="protein sequence ID" value="MBS3059053.1"/>
    <property type="molecule type" value="Genomic_DNA"/>
</dbReference>
<evidence type="ECO:0000313" key="8">
    <source>
        <dbReference type="EMBL" id="MBS3059053.1"/>
    </source>
</evidence>
<evidence type="ECO:0000256" key="4">
    <source>
        <dbReference type="ARBA" id="ARBA00023110"/>
    </source>
</evidence>
<evidence type="ECO:0000259" key="7">
    <source>
        <dbReference type="PROSITE" id="PS50198"/>
    </source>
</evidence>
<comment type="caution">
    <text evidence="8">The sequence shown here is derived from an EMBL/GenBank/DDBJ whole genome shotgun (WGS) entry which is preliminary data.</text>
</comment>
<keyword evidence="5 8" id="KW-0413">Isomerase</keyword>
<reference evidence="8" key="1">
    <citation type="submission" date="2021-03" db="EMBL/GenBank/DDBJ databases">
        <authorList>
            <person name="Jaffe A."/>
        </authorList>
    </citation>
    <scope>NUCLEOTIDE SEQUENCE</scope>
    <source>
        <strain evidence="8">RIFCSPHIGHO2_01_FULL_GW2011_AR10_43_9</strain>
    </source>
</reference>
<comment type="catalytic activity">
    <reaction evidence="1">
        <text>[protein]-peptidylproline (omega=180) = [protein]-peptidylproline (omega=0)</text>
        <dbReference type="Rhea" id="RHEA:16237"/>
        <dbReference type="Rhea" id="RHEA-COMP:10747"/>
        <dbReference type="Rhea" id="RHEA-COMP:10748"/>
        <dbReference type="ChEBI" id="CHEBI:83833"/>
        <dbReference type="ChEBI" id="CHEBI:83834"/>
        <dbReference type="EC" id="5.2.1.8"/>
    </reaction>
</comment>
<keyword evidence="3" id="KW-0732">Signal</keyword>